<accession>A0A7R6PVT2</accession>
<name>A0A7R6PVT2_9GAMM</name>
<dbReference type="InterPro" id="IPR001647">
    <property type="entry name" value="HTH_TetR"/>
</dbReference>
<evidence type="ECO:0000256" key="4">
    <source>
        <dbReference type="PROSITE-ProRule" id="PRU00335"/>
    </source>
</evidence>
<evidence type="ECO:0000256" key="2">
    <source>
        <dbReference type="ARBA" id="ARBA00023125"/>
    </source>
</evidence>
<dbReference type="PRINTS" id="PR00455">
    <property type="entry name" value="HTHTETR"/>
</dbReference>
<protein>
    <submittedName>
        <fullName evidence="6">TetR/AcrR family transcriptional regulator, transcriptional repressor for nem operon</fullName>
    </submittedName>
</protein>
<dbReference type="RefSeq" id="WP_201347690.1">
    <property type="nucleotide sequence ID" value="NZ_AP014546.1"/>
</dbReference>
<evidence type="ECO:0000259" key="5">
    <source>
        <dbReference type="PROSITE" id="PS50977"/>
    </source>
</evidence>
<gene>
    <name evidence="6" type="primary">nemR</name>
    <name evidence="6" type="ORF">NEJAP_2563</name>
</gene>
<keyword evidence="7" id="KW-1185">Reference proteome</keyword>
<dbReference type="Proteomes" id="UP000595332">
    <property type="component" value="Chromosome"/>
</dbReference>
<dbReference type="Pfam" id="PF00440">
    <property type="entry name" value="TetR_N"/>
    <property type="match status" value="1"/>
</dbReference>
<evidence type="ECO:0000313" key="7">
    <source>
        <dbReference type="Proteomes" id="UP000595332"/>
    </source>
</evidence>
<dbReference type="PROSITE" id="PS50977">
    <property type="entry name" value="HTH_TETR_2"/>
    <property type="match status" value="1"/>
</dbReference>
<dbReference type="EMBL" id="AP014546">
    <property type="protein sequence ID" value="BBB30508.1"/>
    <property type="molecule type" value="Genomic_DNA"/>
</dbReference>
<reference evidence="6 7" key="1">
    <citation type="journal article" date="2008" name="Int. J. Syst. Evol. Microbiol.">
        <title>Neptunomonas japonica sp. nov., an Osedax japonicus symbiont-like bacterium isolated from sediment adjacent to sperm whale carcasses off Kagoshima, Japan.</title>
        <authorList>
            <person name="Miyazaki M."/>
            <person name="Nogi Y."/>
            <person name="Fujiwara Y."/>
            <person name="Kawato M."/>
            <person name="Kubokawa K."/>
            <person name="Horikoshi K."/>
        </authorList>
    </citation>
    <scope>NUCLEOTIDE SEQUENCE [LARGE SCALE GENOMIC DNA]</scope>
    <source>
        <strain evidence="6 7">JAMM 1380</strain>
    </source>
</reference>
<keyword evidence="3" id="KW-0804">Transcription</keyword>
<keyword evidence="2 4" id="KW-0238">DNA-binding</keyword>
<dbReference type="SUPFAM" id="SSF46689">
    <property type="entry name" value="Homeodomain-like"/>
    <property type="match status" value="1"/>
</dbReference>
<dbReference type="PANTHER" id="PTHR47506">
    <property type="entry name" value="TRANSCRIPTIONAL REGULATORY PROTEIN"/>
    <property type="match status" value="1"/>
</dbReference>
<dbReference type="GO" id="GO:0003677">
    <property type="term" value="F:DNA binding"/>
    <property type="evidence" value="ECO:0007669"/>
    <property type="project" value="UniProtKB-UniRule"/>
</dbReference>
<dbReference type="KEGG" id="njp:NEJAP_2563"/>
<dbReference type="Pfam" id="PF16925">
    <property type="entry name" value="TetR_C_13"/>
    <property type="match status" value="1"/>
</dbReference>
<proteinExistence type="predicted"/>
<feature type="domain" description="HTH tetR-type" evidence="5">
    <location>
        <begin position="8"/>
        <end position="68"/>
    </location>
</feature>
<dbReference type="InterPro" id="IPR011075">
    <property type="entry name" value="TetR_C"/>
</dbReference>
<dbReference type="SUPFAM" id="SSF48498">
    <property type="entry name" value="Tetracyclin repressor-like, C-terminal domain"/>
    <property type="match status" value="1"/>
</dbReference>
<evidence type="ECO:0000256" key="3">
    <source>
        <dbReference type="ARBA" id="ARBA00023163"/>
    </source>
</evidence>
<dbReference type="PANTHER" id="PTHR47506:SF6">
    <property type="entry name" value="HTH-TYPE TRANSCRIPTIONAL REPRESSOR NEMR"/>
    <property type="match status" value="1"/>
</dbReference>
<sequence>MNQGRRPEHSRQQVLEKGMELFNQQGYHGTGLTAILKACQVSKGSFYNFFGSKEEFAVEIIDHYHSIECERWEVEFSKLNCPQFEKMRVMLEREIQEFESEKEHFGCLIANLSGELGNASHAFKEAIRRSTSDVLQAIEKDFQQCQVDGDLRNDLSAQQLAHLFWDSWQGALLRMKVESSTAPLRELLDLYWNHILPPLNGKKTHV</sequence>
<evidence type="ECO:0000256" key="1">
    <source>
        <dbReference type="ARBA" id="ARBA00023015"/>
    </source>
</evidence>
<organism evidence="6 7">
    <name type="scientific">Neptunomonas japonica JAMM 1380</name>
    <dbReference type="NCBI Taxonomy" id="1441457"/>
    <lineage>
        <taxon>Bacteria</taxon>
        <taxon>Pseudomonadati</taxon>
        <taxon>Pseudomonadota</taxon>
        <taxon>Gammaproteobacteria</taxon>
        <taxon>Oceanospirillales</taxon>
        <taxon>Oceanospirillaceae</taxon>
        <taxon>Neptunomonas</taxon>
    </lineage>
</organism>
<feature type="DNA-binding region" description="H-T-H motif" evidence="4">
    <location>
        <begin position="31"/>
        <end position="50"/>
    </location>
</feature>
<dbReference type="Gene3D" id="1.10.357.10">
    <property type="entry name" value="Tetracycline Repressor, domain 2"/>
    <property type="match status" value="1"/>
</dbReference>
<evidence type="ECO:0000313" key="6">
    <source>
        <dbReference type="EMBL" id="BBB30508.1"/>
    </source>
</evidence>
<dbReference type="InterPro" id="IPR009057">
    <property type="entry name" value="Homeodomain-like_sf"/>
</dbReference>
<keyword evidence="1" id="KW-0805">Transcription regulation</keyword>
<dbReference type="AlphaFoldDB" id="A0A7R6PVT2"/>
<dbReference type="InterPro" id="IPR036271">
    <property type="entry name" value="Tet_transcr_reg_TetR-rel_C_sf"/>
</dbReference>